<keyword evidence="2" id="KW-1185">Reference proteome</keyword>
<accession>K0SE75</accession>
<proteinExistence type="predicted"/>
<dbReference type="EMBL" id="AGNL01018360">
    <property type="protein sequence ID" value="EJK63254.1"/>
    <property type="molecule type" value="Genomic_DNA"/>
</dbReference>
<dbReference type="AlphaFoldDB" id="K0SE75"/>
<evidence type="ECO:0000313" key="2">
    <source>
        <dbReference type="Proteomes" id="UP000266841"/>
    </source>
</evidence>
<dbReference type="Proteomes" id="UP000266841">
    <property type="component" value="Unassembled WGS sequence"/>
</dbReference>
<protein>
    <submittedName>
        <fullName evidence="1">Uncharacterized protein</fullName>
    </submittedName>
</protein>
<reference evidence="1 2" key="1">
    <citation type="journal article" date="2012" name="Genome Biol.">
        <title>Genome and low-iron response of an oceanic diatom adapted to chronic iron limitation.</title>
        <authorList>
            <person name="Lommer M."/>
            <person name="Specht M."/>
            <person name="Roy A.S."/>
            <person name="Kraemer L."/>
            <person name="Andreson R."/>
            <person name="Gutowska M.A."/>
            <person name="Wolf J."/>
            <person name="Bergner S.V."/>
            <person name="Schilhabel M.B."/>
            <person name="Klostermeier U.C."/>
            <person name="Beiko R.G."/>
            <person name="Rosenstiel P."/>
            <person name="Hippler M."/>
            <person name="Laroche J."/>
        </authorList>
    </citation>
    <scope>NUCLEOTIDE SEQUENCE [LARGE SCALE GENOMIC DNA]</scope>
    <source>
        <strain evidence="1 2">CCMP1005</strain>
    </source>
</reference>
<sequence length="366" mass="38577">MRSMKTQTKGGLWKKSAPSCIGNCDSDTSDNSNKGEIAKPSVKEFADNLLEELESDAFAEILKQEAEVAGVAAAVAAVEIQSIAVAEEVQVATKTNAAVSFLKTVSIPVQNFAEVNQDVIQLLVDNLSDLMRSVACPADSSVTSCEVSFVNALTKSLSIGNSRRLSVSRLLSSEILSLSYVFDIDVDCSAAGCNVASISEALQDAATQDLNAALQSGQFMDRLGAGTGNATAIISGEVTLDDSTCDNSQTTGGSTSGTVLSSEVSSVWYPSWGGEDKCTNKPGMPQYMRGNSHYHSSLLRNAAQLWSPGLQSIYALASHHLPIKPPELGSVLKPVVPQDCGGLAKRTALRWDKTDKSSPSSVGFDL</sequence>
<name>K0SE75_THAOC</name>
<comment type="caution">
    <text evidence="1">The sequence shown here is derived from an EMBL/GenBank/DDBJ whole genome shotgun (WGS) entry which is preliminary data.</text>
</comment>
<organism evidence="1 2">
    <name type="scientific">Thalassiosira oceanica</name>
    <name type="common">Marine diatom</name>
    <dbReference type="NCBI Taxonomy" id="159749"/>
    <lineage>
        <taxon>Eukaryota</taxon>
        <taxon>Sar</taxon>
        <taxon>Stramenopiles</taxon>
        <taxon>Ochrophyta</taxon>
        <taxon>Bacillariophyta</taxon>
        <taxon>Coscinodiscophyceae</taxon>
        <taxon>Thalassiosirophycidae</taxon>
        <taxon>Thalassiosirales</taxon>
        <taxon>Thalassiosiraceae</taxon>
        <taxon>Thalassiosira</taxon>
    </lineage>
</organism>
<evidence type="ECO:0000313" key="1">
    <source>
        <dbReference type="EMBL" id="EJK63254.1"/>
    </source>
</evidence>
<gene>
    <name evidence="1" type="ORF">THAOC_16105</name>
</gene>